<organism evidence="1">
    <name type="scientific">Thermus caliditerrae</name>
    <dbReference type="NCBI Taxonomy" id="1330700"/>
    <lineage>
        <taxon>Bacteria</taxon>
        <taxon>Thermotogati</taxon>
        <taxon>Deinococcota</taxon>
        <taxon>Deinococci</taxon>
        <taxon>Thermales</taxon>
        <taxon>Thermaceae</taxon>
        <taxon>Thermus</taxon>
    </lineage>
</organism>
<accession>A0A7C5REY5</accession>
<reference evidence="1" key="1">
    <citation type="journal article" date="2020" name="mSystems">
        <title>Genome- and Community-Level Interaction Insights into Carbon Utilization and Element Cycling Functions of Hydrothermarchaeota in Hydrothermal Sediment.</title>
        <authorList>
            <person name="Zhou Z."/>
            <person name="Liu Y."/>
            <person name="Xu W."/>
            <person name="Pan J."/>
            <person name="Luo Z.H."/>
            <person name="Li M."/>
        </authorList>
    </citation>
    <scope>NUCLEOTIDE SEQUENCE [LARGE SCALE GENOMIC DNA]</scope>
    <source>
        <strain evidence="1">SpSt-1071</strain>
    </source>
</reference>
<comment type="caution">
    <text evidence="1">The sequence shown here is derived from an EMBL/GenBank/DDBJ whole genome shotgun (WGS) entry which is preliminary data.</text>
</comment>
<protein>
    <submittedName>
        <fullName evidence="1">Uncharacterized protein</fullName>
    </submittedName>
</protein>
<evidence type="ECO:0000313" key="1">
    <source>
        <dbReference type="EMBL" id="HHM68242.1"/>
    </source>
</evidence>
<name>A0A7C5REY5_9DEIN</name>
<dbReference type="AlphaFoldDB" id="A0A7C5REY5"/>
<sequence length="169" mass="18912">MRIRTEDGVEAVLHRLVAVGKEAHYLSFGGTRESVEAIWGAFATHKNLVVVAPERLFVWRSMDELKYRRARIGQVVHGLITSEAVGERVVVWTSREEAAANLARALNLPILPEWVEWFKEAVKPYQKNLTAIGIEALYLPPSQVREIKEMLASALRGGELPIPEEALCG</sequence>
<proteinExistence type="predicted"/>
<dbReference type="EMBL" id="DRXE01000222">
    <property type="protein sequence ID" value="HHM68242.1"/>
    <property type="molecule type" value="Genomic_DNA"/>
</dbReference>
<gene>
    <name evidence="1" type="ORF">ENM28_05995</name>
</gene>